<evidence type="ECO:0000313" key="3">
    <source>
        <dbReference type="EMBL" id="GMH65283.1"/>
    </source>
</evidence>
<comment type="similarity">
    <text evidence="1">Belongs to the carnitine/choline acetyltransferase family.</text>
</comment>
<dbReference type="GO" id="GO:0005739">
    <property type="term" value="C:mitochondrion"/>
    <property type="evidence" value="ECO:0007669"/>
    <property type="project" value="TreeGrafter"/>
</dbReference>
<protein>
    <recommendedName>
        <fullName evidence="2">Choline/carnitine acyltransferase domain-containing protein</fullName>
    </recommendedName>
</protein>
<reference evidence="3" key="1">
    <citation type="submission" date="2022-07" db="EMBL/GenBank/DDBJ databases">
        <title>Genome analysis of Parmales, a sister group of diatoms, reveals the evolutionary specialization of diatoms from phago-mixotrophs to photoautotrophs.</title>
        <authorList>
            <person name="Ban H."/>
            <person name="Sato S."/>
            <person name="Yoshikawa S."/>
            <person name="Kazumasa Y."/>
            <person name="Nakamura Y."/>
            <person name="Ichinomiya M."/>
            <person name="Saitoh K."/>
            <person name="Sato N."/>
            <person name="Blanc-Mathieu R."/>
            <person name="Endo H."/>
            <person name="Kuwata A."/>
            <person name="Ogata H."/>
        </authorList>
    </citation>
    <scope>NUCLEOTIDE SEQUENCE</scope>
</reference>
<name>A0A9W7E4C6_9STRA</name>
<evidence type="ECO:0000259" key="2">
    <source>
        <dbReference type="Pfam" id="PF00755"/>
    </source>
</evidence>
<dbReference type="Pfam" id="PF00755">
    <property type="entry name" value="Carn_acyltransf"/>
    <property type="match status" value="1"/>
</dbReference>
<dbReference type="InterPro" id="IPR000542">
    <property type="entry name" value="Carn_acyl_trans"/>
</dbReference>
<accession>A0A9W7E4C6</accession>
<gene>
    <name evidence="3" type="ORF">TrRE_jg7598</name>
</gene>
<dbReference type="Proteomes" id="UP001165082">
    <property type="component" value="Unassembled WGS sequence"/>
</dbReference>
<dbReference type="AlphaFoldDB" id="A0A9W7E4C6"/>
<dbReference type="EMBL" id="BRXZ01001205">
    <property type="protein sequence ID" value="GMH65283.1"/>
    <property type="molecule type" value="Genomic_DNA"/>
</dbReference>
<feature type="domain" description="Choline/carnitine acyltransferase" evidence="2">
    <location>
        <begin position="1"/>
        <end position="167"/>
    </location>
</feature>
<evidence type="ECO:0000313" key="4">
    <source>
        <dbReference type="Proteomes" id="UP001165082"/>
    </source>
</evidence>
<dbReference type="GO" id="GO:0004095">
    <property type="term" value="F:carnitine O-palmitoyltransferase activity"/>
    <property type="evidence" value="ECO:0007669"/>
    <property type="project" value="TreeGrafter"/>
</dbReference>
<dbReference type="InterPro" id="IPR039551">
    <property type="entry name" value="Cho/carn_acyl_trans"/>
</dbReference>
<dbReference type="PANTHER" id="PTHR22589">
    <property type="entry name" value="CARNITINE O-ACYLTRANSFERASE"/>
    <property type="match status" value="1"/>
</dbReference>
<dbReference type="SUPFAM" id="SSF52777">
    <property type="entry name" value="CoA-dependent acyltransferases"/>
    <property type="match status" value="1"/>
</dbReference>
<evidence type="ECO:0000256" key="1">
    <source>
        <dbReference type="ARBA" id="ARBA00005232"/>
    </source>
</evidence>
<dbReference type="Gene3D" id="3.30.559.10">
    <property type="entry name" value="Chloramphenicol acetyltransferase-like domain"/>
    <property type="match status" value="1"/>
</dbReference>
<sequence length="178" mass="19484">MSYQLAYSNLHPLSPPVTYESCATRNFFRGRTETIRSLSGDSAKFIQTMRDQGSSKEAKRGAFLAACGRHISLAKDAKGGMGVDRILLAMRKVGGHPFFECETFGKTSTYVLSTSNVTSPYLDRFGFGAVTGEGYGLGYLVHEDNVPINITCFRGGETNTRAMKRGIKGGLMELKDLF</sequence>
<dbReference type="PANTHER" id="PTHR22589:SF16">
    <property type="entry name" value="CARNITINE O-PALMITOYLTRANSFERASE 2, MITOCHONDRIAL"/>
    <property type="match status" value="1"/>
</dbReference>
<dbReference type="OrthoDB" id="240216at2759"/>
<keyword evidence="4" id="KW-1185">Reference proteome</keyword>
<comment type="caution">
    <text evidence="3">The sequence shown here is derived from an EMBL/GenBank/DDBJ whole genome shotgun (WGS) entry which is preliminary data.</text>
</comment>
<organism evidence="3 4">
    <name type="scientific">Triparma retinervis</name>
    <dbReference type="NCBI Taxonomy" id="2557542"/>
    <lineage>
        <taxon>Eukaryota</taxon>
        <taxon>Sar</taxon>
        <taxon>Stramenopiles</taxon>
        <taxon>Ochrophyta</taxon>
        <taxon>Bolidophyceae</taxon>
        <taxon>Parmales</taxon>
        <taxon>Triparmaceae</taxon>
        <taxon>Triparma</taxon>
    </lineage>
</organism>
<dbReference type="InterPro" id="IPR023213">
    <property type="entry name" value="CAT-like_dom_sf"/>
</dbReference>
<dbReference type="GO" id="GO:0006635">
    <property type="term" value="P:fatty acid beta-oxidation"/>
    <property type="evidence" value="ECO:0007669"/>
    <property type="project" value="TreeGrafter"/>
</dbReference>
<proteinExistence type="inferred from homology"/>